<protein>
    <submittedName>
        <fullName evidence="1">Uncharacterized protein</fullName>
    </submittedName>
</protein>
<dbReference type="Proteomes" id="UP000799537">
    <property type="component" value="Unassembled WGS sequence"/>
</dbReference>
<dbReference type="AlphaFoldDB" id="A0A6A6CD93"/>
<gene>
    <name evidence="1" type="ORF">M409DRAFT_25494</name>
</gene>
<keyword evidence="2" id="KW-1185">Reference proteome</keyword>
<dbReference type="RefSeq" id="XP_033665037.1">
    <property type="nucleotide sequence ID" value="XM_033807719.1"/>
</dbReference>
<organism evidence="1 2">
    <name type="scientific">Zasmidium cellare ATCC 36951</name>
    <dbReference type="NCBI Taxonomy" id="1080233"/>
    <lineage>
        <taxon>Eukaryota</taxon>
        <taxon>Fungi</taxon>
        <taxon>Dikarya</taxon>
        <taxon>Ascomycota</taxon>
        <taxon>Pezizomycotina</taxon>
        <taxon>Dothideomycetes</taxon>
        <taxon>Dothideomycetidae</taxon>
        <taxon>Mycosphaerellales</taxon>
        <taxon>Mycosphaerellaceae</taxon>
        <taxon>Zasmidium</taxon>
    </lineage>
</organism>
<sequence>MGYTHYWKIPGCHTAAWQRAWVQLVADTHHMIETAGIELCGNYLVENDRHEDLIPPLVSVEEGIAINGIEDDGHELFEMSRGIPRFQCCKTARKPYDVVVCCVLLRAWMLAPGCIEVSSDGRWDDELEWMRARELYVRVWPGDIIVRPPEIEEGC</sequence>
<dbReference type="OrthoDB" id="2958217at2759"/>
<reference evidence="1" key="1">
    <citation type="journal article" date="2020" name="Stud. Mycol.">
        <title>101 Dothideomycetes genomes: a test case for predicting lifestyles and emergence of pathogens.</title>
        <authorList>
            <person name="Haridas S."/>
            <person name="Albert R."/>
            <person name="Binder M."/>
            <person name="Bloem J."/>
            <person name="Labutti K."/>
            <person name="Salamov A."/>
            <person name="Andreopoulos B."/>
            <person name="Baker S."/>
            <person name="Barry K."/>
            <person name="Bills G."/>
            <person name="Bluhm B."/>
            <person name="Cannon C."/>
            <person name="Castanera R."/>
            <person name="Culley D."/>
            <person name="Daum C."/>
            <person name="Ezra D."/>
            <person name="Gonzalez J."/>
            <person name="Henrissat B."/>
            <person name="Kuo A."/>
            <person name="Liang C."/>
            <person name="Lipzen A."/>
            <person name="Lutzoni F."/>
            <person name="Magnuson J."/>
            <person name="Mondo S."/>
            <person name="Nolan M."/>
            <person name="Ohm R."/>
            <person name="Pangilinan J."/>
            <person name="Park H.-J."/>
            <person name="Ramirez L."/>
            <person name="Alfaro M."/>
            <person name="Sun H."/>
            <person name="Tritt A."/>
            <person name="Yoshinaga Y."/>
            <person name="Zwiers L.-H."/>
            <person name="Turgeon B."/>
            <person name="Goodwin S."/>
            <person name="Spatafora J."/>
            <person name="Crous P."/>
            <person name="Grigoriev I."/>
        </authorList>
    </citation>
    <scope>NUCLEOTIDE SEQUENCE</scope>
    <source>
        <strain evidence="1">ATCC 36951</strain>
    </source>
</reference>
<evidence type="ECO:0000313" key="2">
    <source>
        <dbReference type="Proteomes" id="UP000799537"/>
    </source>
</evidence>
<proteinExistence type="predicted"/>
<dbReference type="GeneID" id="54560991"/>
<evidence type="ECO:0000313" key="1">
    <source>
        <dbReference type="EMBL" id="KAF2164148.1"/>
    </source>
</evidence>
<dbReference type="EMBL" id="ML993605">
    <property type="protein sequence ID" value="KAF2164148.1"/>
    <property type="molecule type" value="Genomic_DNA"/>
</dbReference>
<name>A0A6A6CD93_ZASCE</name>
<accession>A0A6A6CD93</accession>